<keyword evidence="2" id="KW-1185">Reference proteome</keyword>
<gene>
    <name evidence="1" type="ORF">AVEN_72807_1</name>
</gene>
<proteinExistence type="predicted"/>
<organism evidence="1 2">
    <name type="scientific">Araneus ventricosus</name>
    <name type="common">Orbweaver spider</name>
    <name type="synonym">Epeira ventricosa</name>
    <dbReference type="NCBI Taxonomy" id="182803"/>
    <lineage>
        <taxon>Eukaryota</taxon>
        <taxon>Metazoa</taxon>
        <taxon>Ecdysozoa</taxon>
        <taxon>Arthropoda</taxon>
        <taxon>Chelicerata</taxon>
        <taxon>Arachnida</taxon>
        <taxon>Araneae</taxon>
        <taxon>Araneomorphae</taxon>
        <taxon>Entelegynae</taxon>
        <taxon>Araneoidea</taxon>
        <taxon>Araneidae</taxon>
        <taxon>Araneus</taxon>
    </lineage>
</organism>
<evidence type="ECO:0000313" key="2">
    <source>
        <dbReference type="Proteomes" id="UP000499080"/>
    </source>
</evidence>
<accession>A0A4Y2WJ85</accession>
<dbReference type="Proteomes" id="UP000499080">
    <property type="component" value="Unassembled WGS sequence"/>
</dbReference>
<name>A0A4Y2WJ85_ARAVE</name>
<evidence type="ECO:0000313" key="1">
    <source>
        <dbReference type="EMBL" id="GBO37101.1"/>
    </source>
</evidence>
<dbReference type="AlphaFoldDB" id="A0A4Y2WJ85"/>
<comment type="caution">
    <text evidence="1">The sequence shown here is derived from an EMBL/GenBank/DDBJ whole genome shotgun (WGS) entry which is preliminary data.</text>
</comment>
<dbReference type="EMBL" id="BGPR01061431">
    <property type="protein sequence ID" value="GBO37101.1"/>
    <property type="molecule type" value="Genomic_DNA"/>
</dbReference>
<sequence>MYRHSNIAIFRYIAKHEATRRNARFDDWEILQQTKRFASSILEMSIFIVFIRGHIGIHRISTTIRASQRATLLDESRCKKHGERFATATTDDRGIARACDHRCEIGNNALRGACGHRCLRCIGKYCTHRG</sequence>
<reference evidence="1 2" key="1">
    <citation type="journal article" date="2019" name="Sci. Rep.">
        <title>Orb-weaving spider Araneus ventricosus genome elucidates the spidroin gene catalogue.</title>
        <authorList>
            <person name="Kono N."/>
            <person name="Nakamura H."/>
            <person name="Ohtoshi R."/>
            <person name="Moran D.A.P."/>
            <person name="Shinohara A."/>
            <person name="Yoshida Y."/>
            <person name="Fujiwara M."/>
            <person name="Mori M."/>
            <person name="Tomita M."/>
            <person name="Arakawa K."/>
        </authorList>
    </citation>
    <scope>NUCLEOTIDE SEQUENCE [LARGE SCALE GENOMIC DNA]</scope>
</reference>
<protein>
    <submittedName>
        <fullName evidence="1">Uncharacterized protein</fullName>
    </submittedName>
</protein>